<dbReference type="EMBL" id="BLXT01006675">
    <property type="protein sequence ID" value="GFO32765.1"/>
    <property type="molecule type" value="Genomic_DNA"/>
</dbReference>
<evidence type="ECO:0000256" key="1">
    <source>
        <dbReference type="SAM" id="MobiDB-lite"/>
    </source>
</evidence>
<feature type="region of interest" description="Disordered" evidence="1">
    <location>
        <begin position="13"/>
        <end position="34"/>
    </location>
</feature>
<name>A0AAV4CLB8_9GAST</name>
<protein>
    <submittedName>
        <fullName evidence="2">Uncharacterized protein</fullName>
    </submittedName>
</protein>
<sequence length="201" mass="22520">MESCHGRDELMSGIFTGGGSGGSSECFRRSGCRKPGNTRGTSLAYSTFFPDSIEEVNPGTCGFVGEIETTSPPKHVRRKRSPPLKSRTGGMQNIWLRFRGDGFLPTAYAERVSVDRMSPPVAQAMNFLGARSFFLSYLLYEISVAMFHLKRSQEPYGNLHAVKKLMKINHLCKLSCQQLEEIRNNHQLIRESHLLPILLIP</sequence>
<accession>A0AAV4CLB8</accession>
<organism evidence="2 3">
    <name type="scientific">Plakobranchus ocellatus</name>
    <dbReference type="NCBI Taxonomy" id="259542"/>
    <lineage>
        <taxon>Eukaryota</taxon>
        <taxon>Metazoa</taxon>
        <taxon>Spiralia</taxon>
        <taxon>Lophotrochozoa</taxon>
        <taxon>Mollusca</taxon>
        <taxon>Gastropoda</taxon>
        <taxon>Heterobranchia</taxon>
        <taxon>Euthyneura</taxon>
        <taxon>Panpulmonata</taxon>
        <taxon>Sacoglossa</taxon>
        <taxon>Placobranchoidea</taxon>
        <taxon>Plakobranchidae</taxon>
        <taxon>Plakobranchus</taxon>
    </lineage>
</organism>
<reference evidence="2 3" key="1">
    <citation type="journal article" date="2021" name="Elife">
        <title>Chloroplast acquisition without the gene transfer in kleptoplastic sea slugs, Plakobranchus ocellatus.</title>
        <authorList>
            <person name="Maeda T."/>
            <person name="Takahashi S."/>
            <person name="Yoshida T."/>
            <person name="Shimamura S."/>
            <person name="Takaki Y."/>
            <person name="Nagai Y."/>
            <person name="Toyoda A."/>
            <person name="Suzuki Y."/>
            <person name="Arimoto A."/>
            <person name="Ishii H."/>
            <person name="Satoh N."/>
            <person name="Nishiyama T."/>
            <person name="Hasebe M."/>
            <person name="Maruyama T."/>
            <person name="Minagawa J."/>
            <person name="Obokata J."/>
            <person name="Shigenobu S."/>
        </authorList>
    </citation>
    <scope>NUCLEOTIDE SEQUENCE [LARGE SCALE GENOMIC DNA]</scope>
</reference>
<gene>
    <name evidence="2" type="ORF">PoB_005927000</name>
</gene>
<comment type="caution">
    <text evidence="2">The sequence shown here is derived from an EMBL/GenBank/DDBJ whole genome shotgun (WGS) entry which is preliminary data.</text>
</comment>
<keyword evidence="3" id="KW-1185">Reference proteome</keyword>
<dbReference type="Proteomes" id="UP000735302">
    <property type="component" value="Unassembled WGS sequence"/>
</dbReference>
<dbReference type="AlphaFoldDB" id="A0AAV4CLB8"/>
<feature type="region of interest" description="Disordered" evidence="1">
    <location>
        <begin position="67"/>
        <end position="86"/>
    </location>
</feature>
<evidence type="ECO:0000313" key="2">
    <source>
        <dbReference type="EMBL" id="GFO32765.1"/>
    </source>
</evidence>
<proteinExistence type="predicted"/>
<evidence type="ECO:0000313" key="3">
    <source>
        <dbReference type="Proteomes" id="UP000735302"/>
    </source>
</evidence>